<dbReference type="Pfam" id="PF04900">
    <property type="entry name" value="Fcf1"/>
    <property type="match status" value="1"/>
</dbReference>
<keyword evidence="5" id="KW-1185">Reference proteome</keyword>
<reference evidence="4" key="1">
    <citation type="submission" date="2021-01" db="EMBL/GenBank/DDBJ databases">
        <authorList>
            <consortium name="Genoscope - CEA"/>
            <person name="William W."/>
        </authorList>
    </citation>
    <scope>NUCLEOTIDE SEQUENCE</scope>
</reference>
<feature type="domain" description="UTP23 sensor motif region" evidence="3">
    <location>
        <begin position="210"/>
        <end position="227"/>
    </location>
</feature>
<evidence type="ECO:0000256" key="1">
    <source>
        <dbReference type="ARBA" id="ARBA00023242"/>
    </source>
</evidence>
<organism evidence="4 5">
    <name type="scientific">Paramecium primaurelia</name>
    <dbReference type="NCBI Taxonomy" id="5886"/>
    <lineage>
        <taxon>Eukaryota</taxon>
        <taxon>Sar</taxon>
        <taxon>Alveolata</taxon>
        <taxon>Ciliophora</taxon>
        <taxon>Intramacronucleata</taxon>
        <taxon>Oligohymenophorea</taxon>
        <taxon>Peniculida</taxon>
        <taxon>Parameciidae</taxon>
        <taxon>Paramecium</taxon>
    </lineage>
</organism>
<feature type="region of interest" description="Disordered" evidence="2">
    <location>
        <begin position="232"/>
        <end position="263"/>
    </location>
</feature>
<sequence length="263" mass="31064">MKAKKTKGFKKNLSFYRINFSFQPPYQLVFDGNFIKQMLDHNVDLDKQLFKYTKAKIWKHTTICVLRELTSLQHLFPRVFKYAQGLSKINCKHIEGVSPAECLIDIVKPKPEFGGDNNYFWICTQDDELRSNLLQIDHVPVCYLFQNNLFEMAEPSKTCKMRIQNLKELKYLPNEQEKQIIMPIKKEIKQQQAEKRMEKERKLAQELAIKIKKPAKGPNPLSVKKKIGKVTKSIKKRRHKIKNKKTRRQNKQCVNNEIIEQNS</sequence>
<dbReference type="PANTHER" id="PTHR12416">
    <property type="entry name" value="RRNA-PROCESSING PROTEIN UTP23 HOMOLOG"/>
    <property type="match status" value="1"/>
</dbReference>
<protein>
    <recommendedName>
        <fullName evidence="3">UTP23 sensor motif region domain-containing protein</fullName>
    </recommendedName>
</protein>
<comment type="caution">
    <text evidence="4">The sequence shown here is derived from an EMBL/GenBank/DDBJ whole genome shotgun (WGS) entry which is preliminary data.</text>
</comment>
<evidence type="ECO:0000259" key="3">
    <source>
        <dbReference type="Pfam" id="PF24779"/>
    </source>
</evidence>
<dbReference type="OMA" id="CCMQALY"/>
<accession>A0A8S1K9R0</accession>
<dbReference type="Pfam" id="PF24779">
    <property type="entry name" value="UTP23_sensor"/>
    <property type="match status" value="1"/>
</dbReference>
<dbReference type="EMBL" id="CAJJDM010000014">
    <property type="protein sequence ID" value="CAD8051333.1"/>
    <property type="molecule type" value="Genomic_DNA"/>
</dbReference>
<evidence type="ECO:0000256" key="2">
    <source>
        <dbReference type="SAM" id="MobiDB-lite"/>
    </source>
</evidence>
<evidence type="ECO:0000313" key="5">
    <source>
        <dbReference type="Proteomes" id="UP000688137"/>
    </source>
</evidence>
<dbReference type="GO" id="GO:0032040">
    <property type="term" value="C:small-subunit processome"/>
    <property type="evidence" value="ECO:0007669"/>
    <property type="project" value="InterPro"/>
</dbReference>
<dbReference type="Proteomes" id="UP000688137">
    <property type="component" value="Unassembled WGS sequence"/>
</dbReference>
<proteinExistence type="predicted"/>
<dbReference type="InterPro" id="IPR006984">
    <property type="entry name" value="Fcf1/UTP23"/>
</dbReference>
<gene>
    <name evidence="4" type="ORF">PPRIM_AZ9-3.1.T0180044</name>
</gene>
<dbReference type="CDD" id="cd08553">
    <property type="entry name" value="PIN_Fcf1-like"/>
    <property type="match status" value="1"/>
</dbReference>
<dbReference type="AlphaFoldDB" id="A0A8S1K9R0"/>
<feature type="compositionally biased region" description="Polar residues" evidence="2">
    <location>
        <begin position="251"/>
        <end position="263"/>
    </location>
</feature>
<dbReference type="InterPro" id="IPR057776">
    <property type="entry name" value="UTP23_sensor"/>
</dbReference>
<keyword evidence="1" id="KW-0539">Nucleus</keyword>
<feature type="compositionally biased region" description="Basic residues" evidence="2">
    <location>
        <begin position="232"/>
        <end position="250"/>
    </location>
</feature>
<evidence type="ECO:0000313" key="4">
    <source>
        <dbReference type="EMBL" id="CAD8051333.1"/>
    </source>
</evidence>
<name>A0A8S1K9R0_PARPR</name>